<name>A0A5E4BSJ8_MARMO</name>
<evidence type="ECO:0000256" key="1">
    <source>
        <dbReference type="SAM" id="MobiDB-lite"/>
    </source>
</evidence>
<organism evidence="2 3">
    <name type="scientific">Marmota monax</name>
    <name type="common">Woodchuck</name>
    <dbReference type="NCBI Taxonomy" id="9995"/>
    <lineage>
        <taxon>Eukaryota</taxon>
        <taxon>Metazoa</taxon>
        <taxon>Chordata</taxon>
        <taxon>Craniata</taxon>
        <taxon>Vertebrata</taxon>
        <taxon>Euteleostomi</taxon>
        <taxon>Mammalia</taxon>
        <taxon>Eutheria</taxon>
        <taxon>Euarchontoglires</taxon>
        <taxon>Glires</taxon>
        <taxon>Rodentia</taxon>
        <taxon>Sciuromorpha</taxon>
        <taxon>Sciuridae</taxon>
        <taxon>Xerinae</taxon>
        <taxon>Marmotini</taxon>
        <taxon>Marmota</taxon>
    </lineage>
</organism>
<evidence type="ECO:0000313" key="2">
    <source>
        <dbReference type="EMBL" id="VTJ72594.1"/>
    </source>
</evidence>
<protein>
    <submittedName>
        <fullName evidence="2">Uncharacterized protein</fullName>
    </submittedName>
</protein>
<dbReference type="Proteomes" id="UP000335636">
    <property type="component" value="Unassembled WGS sequence"/>
</dbReference>
<comment type="caution">
    <text evidence="2">The sequence shown here is derived from an EMBL/GenBank/DDBJ whole genome shotgun (WGS) entry which is preliminary data.</text>
</comment>
<accession>A0A5E4BSJ8</accession>
<feature type="region of interest" description="Disordered" evidence="1">
    <location>
        <begin position="188"/>
        <end position="208"/>
    </location>
</feature>
<sequence length="252" mass="25623">MRGCSGVGAALDKCGRRGLGVARSPLPGLEVGLAGGGAAPEPPPSSAPLRARTESSAATSLAFSFTSSPSAPPRPAPARPGRYRRAGSAALRFRLAAGKKPKGGAGGGHAAMHIHQGARGRGGGSWPSGCGGLRVAGAPRGWVRVLGGSLVFVSPGGVGARRGRACLGAAPAWCAFVLSDCASAVRHGQGAPPQARGRGKPAEQPREDSKPIIMLKVQNCCCFPTSRHVAGFNFARPRLFSCKRSLEMFLTA</sequence>
<proteinExistence type="predicted"/>
<gene>
    <name evidence="2" type="ORF">MONAX_5E031136</name>
</gene>
<reference evidence="2" key="1">
    <citation type="submission" date="2019-04" db="EMBL/GenBank/DDBJ databases">
        <authorList>
            <person name="Alioto T."/>
            <person name="Alioto T."/>
        </authorList>
    </citation>
    <scope>NUCLEOTIDE SEQUENCE [LARGE SCALE GENOMIC DNA]</scope>
</reference>
<dbReference type="EMBL" id="CABDUW010000631">
    <property type="protein sequence ID" value="VTJ72594.1"/>
    <property type="molecule type" value="Genomic_DNA"/>
</dbReference>
<dbReference type="AlphaFoldDB" id="A0A5E4BSJ8"/>
<keyword evidence="3" id="KW-1185">Reference proteome</keyword>
<feature type="compositionally biased region" description="Low complexity" evidence="1">
    <location>
        <begin position="55"/>
        <end position="69"/>
    </location>
</feature>
<feature type="region of interest" description="Disordered" evidence="1">
    <location>
        <begin position="16"/>
        <end position="83"/>
    </location>
</feature>
<evidence type="ECO:0000313" key="3">
    <source>
        <dbReference type="Proteomes" id="UP000335636"/>
    </source>
</evidence>